<evidence type="ECO:0000313" key="2">
    <source>
        <dbReference type="EMBL" id="CAB4296797.1"/>
    </source>
</evidence>
<keyword evidence="4" id="KW-1185">Reference proteome</keyword>
<name>A0A6J5TSK2_PRUAR</name>
<dbReference type="AlphaFoldDB" id="A0A6J5TSK2"/>
<protein>
    <submittedName>
        <fullName evidence="1">Uncharacterized protein</fullName>
    </submittedName>
</protein>
<sequence length="81" mass="8848">MSHDRSSVPRDLMNHQVLSPVTRSPLEFRSNSFDGRKHVHLEKNQDAMDFGSSLLRSSSGGFGALDGDTGAIDIFSASKQL</sequence>
<reference evidence="4" key="1">
    <citation type="journal article" date="2020" name="Genome Biol.">
        <title>Gamete binning: chromosome-level and haplotype-resolved genome assembly enabled by high-throughput single-cell sequencing of gamete genomes.</title>
        <authorList>
            <person name="Campoy J.A."/>
            <person name="Sun H."/>
            <person name="Goel M."/>
            <person name="Jiao W.-B."/>
            <person name="Folz-Donahue K."/>
            <person name="Wang N."/>
            <person name="Rubio M."/>
            <person name="Liu C."/>
            <person name="Kukat C."/>
            <person name="Ruiz D."/>
            <person name="Huettel B."/>
            <person name="Schneeberger K."/>
        </authorList>
    </citation>
    <scope>NUCLEOTIDE SEQUENCE [LARGE SCALE GENOMIC DNA]</scope>
    <source>
        <strain evidence="4">cv. Rojo Pasion</strain>
    </source>
</reference>
<evidence type="ECO:0000313" key="3">
    <source>
        <dbReference type="Proteomes" id="UP000507222"/>
    </source>
</evidence>
<evidence type="ECO:0000313" key="4">
    <source>
        <dbReference type="Proteomes" id="UP000507245"/>
    </source>
</evidence>
<dbReference type="Proteomes" id="UP000507245">
    <property type="component" value="Unassembled WGS sequence"/>
</dbReference>
<evidence type="ECO:0000313" key="1">
    <source>
        <dbReference type="EMBL" id="CAB4266217.1"/>
    </source>
</evidence>
<dbReference type="Proteomes" id="UP000507222">
    <property type="component" value="Unassembled WGS sequence"/>
</dbReference>
<dbReference type="OrthoDB" id="10643700at2759"/>
<proteinExistence type="predicted"/>
<organism evidence="1 3">
    <name type="scientific">Prunus armeniaca</name>
    <name type="common">Apricot</name>
    <name type="synonym">Armeniaca vulgaris</name>
    <dbReference type="NCBI Taxonomy" id="36596"/>
    <lineage>
        <taxon>Eukaryota</taxon>
        <taxon>Viridiplantae</taxon>
        <taxon>Streptophyta</taxon>
        <taxon>Embryophyta</taxon>
        <taxon>Tracheophyta</taxon>
        <taxon>Spermatophyta</taxon>
        <taxon>Magnoliopsida</taxon>
        <taxon>eudicotyledons</taxon>
        <taxon>Gunneridae</taxon>
        <taxon>Pentapetalae</taxon>
        <taxon>rosids</taxon>
        <taxon>fabids</taxon>
        <taxon>Rosales</taxon>
        <taxon>Rosaceae</taxon>
        <taxon>Amygdaloideae</taxon>
        <taxon>Amygdaleae</taxon>
        <taxon>Prunus</taxon>
    </lineage>
</organism>
<dbReference type="EMBL" id="CAEKDK010000001">
    <property type="protein sequence ID" value="CAB4266217.1"/>
    <property type="molecule type" value="Genomic_DNA"/>
</dbReference>
<accession>A0A6J5TSK2</accession>
<dbReference type="EMBL" id="CAEKKB010000001">
    <property type="protein sequence ID" value="CAB4296797.1"/>
    <property type="molecule type" value="Genomic_DNA"/>
</dbReference>
<reference evidence="1 3" key="2">
    <citation type="submission" date="2020-05" db="EMBL/GenBank/DDBJ databases">
        <authorList>
            <person name="Campoy J."/>
            <person name="Schneeberger K."/>
            <person name="Spophaly S."/>
        </authorList>
    </citation>
    <scope>NUCLEOTIDE SEQUENCE [LARGE SCALE GENOMIC DNA]</scope>
    <source>
        <strain evidence="1">PruArmRojPasFocal</strain>
    </source>
</reference>
<gene>
    <name evidence="1" type="ORF">CURHAP_LOCUS8468</name>
    <name evidence="2" type="ORF">ORAREDHAP_LOCUS8454</name>
</gene>